<keyword evidence="1" id="KW-0732">Signal</keyword>
<dbReference type="EMBL" id="JAAMPC010000017">
    <property type="protein sequence ID" value="KAG2249683.1"/>
    <property type="molecule type" value="Genomic_DNA"/>
</dbReference>
<feature type="signal peptide" evidence="1">
    <location>
        <begin position="1"/>
        <end position="18"/>
    </location>
</feature>
<dbReference type="Gene3D" id="1.10.510.10">
    <property type="entry name" value="Transferase(Phosphotransferase) domain 1"/>
    <property type="match status" value="1"/>
</dbReference>
<evidence type="ECO:0000256" key="1">
    <source>
        <dbReference type="SAM" id="SignalP"/>
    </source>
</evidence>
<dbReference type="InterPro" id="IPR001245">
    <property type="entry name" value="Ser-Thr/Tyr_kinase_cat_dom"/>
</dbReference>
<comment type="caution">
    <text evidence="3">The sequence shown here is derived from an EMBL/GenBank/DDBJ whole genome shotgun (WGS) entry which is preliminary data.</text>
</comment>
<protein>
    <recommendedName>
        <fullName evidence="2">Serine-threonine/tyrosine-protein kinase catalytic domain-containing protein</fullName>
    </recommendedName>
</protein>
<name>A0A8X7PFJ6_BRACI</name>
<dbReference type="Pfam" id="PF07714">
    <property type="entry name" value="PK_Tyr_Ser-Thr"/>
    <property type="match status" value="1"/>
</dbReference>
<accession>A0A8X7PFJ6</accession>
<feature type="domain" description="Serine-threonine/tyrosine-protein kinase catalytic" evidence="2">
    <location>
        <begin position="8"/>
        <end position="60"/>
    </location>
</feature>
<dbReference type="OrthoDB" id="1085907at2759"/>
<dbReference type="SUPFAM" id="SSF56112">
    <property type="entry name" value="Protein kinase-like (PK-like)"/>
    <property type="match status" value="1"/>
</dbReference>
<evidence type="ECO:0000313" key="5">
    <source>
        <dbReference type="Proteomes" id="UP000886595"/>
    </source>
</evidence>
<dbReference type="InterPro" id="IPR011009">
    <property type="entry name" value="Kinase-like_dom_sf"/>
</dbReference>
<dbReference type="PANTHER" id="PTHR45631:SF143">
    <property type="entry name" value="LEUCINE-RICH REPEAT PROTEIN KINASE"/>
    <property type="match status" value="1"/>
</dbReference>
<keyword evidence="5" id="KW-1185">Reference proteome</keyword>
<dbReference type="Proteomes" id="UP000886595">
    <property type="component" value="Unassembled WGS sequence"/>
</dbReference>
<evidence type="ECO:0000313" key="3">
    <source>
        <dbReference type="EMBL" id="KAG2249683.1"/>
    </source>
</evidence>
<dbReference type="AlphaFoldDB" id="A0A8X7PFJ6"/>
<dbReference type="EMBL" id="JAAMPC010000017">
    <property type="protein sequence ID" value="KAG2249687.1"/>
    <property type="molecule type" value="Genomic_DNA"/>
</dbReference>
<sequence>MIYLAFLLLLTVHHPNLTSFVGYCDNGRSMALIYEYMANGNFQEYLSSEKAENLSWEKRLHI</sequence>
<feature type="chain" id="PRO_5040044616" description="Serine-threonine/tyrosine-protein kinase catalytic domain-containing protein" evidence="1">
    <location>
        <begin position="19"/>
        <end position="62"/>
    </location>
</feature>
<gene>
    <name evidence="3" type="ORF">Bca52824_089311</name>
    <name evidence="4" type="ORF">Bca52824_089315</name>
</gene>
<organism evidence="3 5">
    <name type="scientific">Brassica carinata</name>
    <name type="common">Ethiopian mustard</name>
    <name type="synonym">Abyssinian cabbage</name>
    <dbReference type="NCBI Taxonomy" id="52824"/>
    <lineage>
        <taxon>Eukaryota</taxon>
        <taxon>Viridiplantae</taxon>
        <taxon>Streptophyta</taxon>
        <taxon>Embryophyta</taxon>
        <taxon>Tracheophyta</taxon>
        <taxon>Spermatophyta</taxon>
        <taxon>Magnoliopsida</taxon>
        <taxon>eudicotyledons</taxon>
        <taxon>Gunneridae</taxon>
        <taxon>Pentapetalae</taxon>
        <taxon>rosids</taxon>
        <taxon>malvids</taxon>
        <taxon>Brassicales</taxon>
        <taxon>Brassicaceae</taxon>
        <taxon>Brassiceae</taxon>
        <taxon>Brassica</taxon>
    </lineage>
</organism>
<dbReference type="PANTHER" id="PTHR45631">
    <property type="entry name" value="OS07G0107800 PROTEIN-RELATED"/>
    <property type="match status" value="1"/>
</dbReference>
<dbReference type="GO" id="GO:0004672">
    <property type="term" value="F:protein kinase activity"/>
    <property type="evidence" value="ECO:0007669"/>
    <property type="project" value="InterPro"/>
</dbReference>
<reference evidence="3 5" key="1">
    <citation type="submission" date="2020-02" db="EMBL/GenBank/DDBJ databases">
        <authorList>
            <person name="Ma Q."/>
            <person name="Huang Y."/>
            <person name="Song X."/>
            <person name="Pei D."/>
        </authorList>
    </citation>
    <scope>NUCLEOTIDE SEQUENCE [LARGE SCALE GENOMIC DNA]</scope>
    <source>
        <strain evidence="3">Sxm20200214</strain>
        <tissue evidence="3">Leaf</tissue>
    </source>
</reference>
<evidence type="ECO:0000259" key="2">
    <source>
        <dbReference type="Pfam" id="PF07714"/>
    </source>
</evidence>
<proteinExistence type="predicted"/>
<evidence type="ECO:0000313" key="4">
    <source>
        <dbReference type="EMBL" id="KAG2249687.1"/>
    </source>
</evidence>